<name>A0A840TU25_9BACT</name>
<dbReference type="GO" id="GO:0016740">
    <property type="term" value="F:transferase activity"/>
    <property type="evidence" value="ECO:0007669"/>
    <property type="project" value="UniProtKB-KW"/>
</dbReference>
<dbReference type="Proteomes" id="UP000557307">
    <property type="component" value="Unassembled WGS sequence"/>
</dbReference>
<dbReference type="GO" id="GO:0005524">
    <property type="term" value="F:ATP binding"/>
    <property type="evidence" value="ECO:0007669"/>
    <property type="project" value="UniProtKB-KW"/>
</dbReference>
<keyword evidence="8" id="KW-0269">Exonuclease</keyword>
<keyword evidence="5" id="KW-0547">Nucleotide-binding</keyword>
<evidence type="ECO:0000256" key="9">
    <source>
        <dbReference type="ARBA" id="ARBA00022840"/>
    </source>
</evidence>
<dbReference type="AlphaFoldDB" id="A0A840TU25"/>
<keyword evidence="7" id="KW-0378">Hydrolase</keyword>
<dbReference type="InterPro" id="IPR000160">
    <property type="entry name" value="GGDEF_dom"/>
</dbReference>
<dbReference type="GO" id="GO:0004519">
    <property type="term" value="F:endonuclease activity"/>
    <property type="evidence" value="ECO:0007669"/>
    <property type="project" value="UniProtKB-KW"/>
</dbReference>
<feature type="domain" description="GGDEF" evidence="12">
    <location>
        <begin position="578"/>
        <end position="722"/>
    </location>
</feature>
<comment type="caution">
    <text evidence="13">The sequence shown here is derived from an EMBL/GenBank/DDBJ whole genome shotgun (WGS) entry which is preliminary data.</text>
</comment>
<dbReference type="InterPro" id="IPR041062">
    <property type="entry name" value="Csm1_B"/>
</dbReference>
<dbReference type="GO" id="GO:0004527">
    <property type="term" value="F:exonuclease activity"/>
    <property type="evidence" value="ECO:0007669"/>
    <property type="project" value="UniProtKB-KW"/>
</dbReference>
<dbReference type="InterPro" id="IPR052117">
    <property type="entry name" value="Cas10/Csm1_subtype-III-A"/>
</dbReference>
<keyword evidence="14" id="KW-1185">Reference proteome</keyword>
<keyword evidence="9" id="KW-0067">ATP-binding</keyword>
<evidence type="ECO:0000256" key="3">
    <source>
        <dbReference type="ARBA" id="ARBA00022679"/>
    </source>
</evidence>
<evidence type="ECO:0000259" key="12">
    <source>
        <dbReference type="PROSITE" id="PS50887"/>
    </source>
</evidence>
<evidence type="ECO:0000256" key="8">
    <source>
        <dbReference type="ARBA" id="ARBA00022839"/>
    </source>
</evidence>
<protein>
    <recommendedName>
        <fullName evidence="2">CRISPR system single-strand-specific deoxyribonuclease Cas10/Csm1 (subtype III-A)</fullName>
    </recommendedName>
    <alternativeName>
        <fullName evidence="11">Cyclic oligoadenylate synthase</fullName>
    </alternativeName>
</protein>
<dbReference type="InterPro" id="IPR013408">
    <property type="entry name" value="Cas10/Csm1"/>
</dbReference>
<organism evidence="13 14">
    <name type="scientific">Rhabdobacter roseus</name>
    <dbReference type="NCBI Taxonomy" id="1655419"/>
    <lineage>
        <taxon>Bacteria</taxon>
        <taxon>Pseudomonadati</taxon>
        <taxon>Bacteroidota</taxon>
        <taxon>Cytophagia</taxon>
        <taxon>Cytophagales</taxon>
        <taxon>Cytophagaceae</taxon>
        <taxon>Rhabdobacter</taxon>
    </lineage>
</organism>
<dbReference type="PANTHER" id="PTHR36528:SF1">
    <property type="entry name" value="CRISPR SYSTEM SINGLE-STRAND-SPECIFIC DEOXYRIBONUCLEASE CAS10_CSM1 (SUBTYPE III-A)"/>
    <property type="match status" value="1"/>
</dbReference>
<keyword evidence="3" id="KW-0808">Transferase</keyword>
<dbReference type="InterPro" id="IPR043128">
    <property type="entry name" value="Rev_trsase/Diguanyl_cyclase"/>
</dbReference>
<proteinExistence type="inferred from homology"/>
<dbReference type="Pfam" id="PF18211">
    <property type="entry name" value="Csm1_B"/>
    <property type="match status" value="1"/>
</dbReference>
<evidence type="ECO:0000256" key="10">
    <source>
        <dbReference type="ARBA" id="ARBA00023118"/>
    </source>
</evidence>
<dbReference type="GO" id="GO:0051607">
    <property type="term" value="P:defense response to virus"/>
    <property type="evidence" value="ECO:0007669"/>
    <property type="project" value="UniProtKB-KW"/>
</dbReference>
<dbReference type="Gene3D" id="3.30.70.270">
    <property type="match status" value="1"/>
</dbReference>
<evidence type="ECO:0000313" key="13">
    <source>
        <dbReference type="EMBL" id="MBB5287451.1"/>
    </source>
</evidence>
<keyword evidence="10" id="KW-0051">Antiviral defense</keyword>
<evidence type="ECO:0000256" key="7">
    <source>
        <dbReference type="ARBA" id="ARBA00022801"/>
    </source>
</evidence>
<sequence>MANTRDIIYLAALLHDIGKFWQRADDGYQQSKGIALYPSVMGNIGNICPTTQDGYPKYQHVIWTQLFFETHENIFKKLGIYENPSSALDNLTNVSIHHHKPTSRIQAFIQLADWWASGIDRSQANDYHNEIKRGKLKFKEEPLINIFGNLNVVNSSMPKQATAFGLSALSLTDNILPSFEKYEAGVSQHHYQMLWEQFQQEFKQLPTDNREVFCETLYYLLKKYTWCIPASTIDFADNSLFHHLKTTAAIAQCLYDYNVEQPDAIKYERRLSLVKGHFPLLLVCVDLSGIQKFIYNISSKYAAKSLKGRSFSLQLMLDSIASELVRLTHTTLSHIVYSSGGKFYMLLPNTQNVRNTLSSYEQSLKKAIWDKYKGSLYICLGYEAFAYDLGKREILTQNGSDQLGDLWKNVSEKTSEKKFQKFRDLLLNDFNSFFEPLDHGGNFDICAISGNEIEQGKKRIDDDVTVSPQIYEQKKIGEALVNHHFIVQSHQYQANLSEEPNFISLDNGRFWILDELLQTENTNVCLSVKKEIDFIKPVSARLASYSFRFYGGSEVAMKSSNLPKTFEDLAQAPDKNYHRLAVLRMDVDNLGQLFIKGFNKDKASFSAYATLSGQLDWFFSGYINILRQREAYRDWVNIIYSGGDDLFAVGRWDAIILFADEVQREFKRFTGRSDITLSAGITIITPKFPLAKAAELAGEAEEAAKNHRFNGQAKNALYLFGITINWDDEFPNVVRWKNILVDWLEAGYISKGLLQQLFSYYEIYKFNLKAELEAKRLNIPFTPDSSWKWQCTYNLAKRLKNAKGEKRDALARIQLLLFTELHPNRFRFEVFATAMRWAELEIRDTKKSTKTYEEYA</sequence>
<comment type="similarity">
    <text evidence="1">Belongs to the CRISPR-associated Cas10/Csm1 family.</text>
</comment>
<evidence type="ECO:0000256" key="6">
    <source>
        <dbReference type="ARBA" id="ARBA00022759"/>
    </source>
</evidence>
<dbReference type="NCBIfam" id="TIGR02578">
    <property type="entry name" value="cas_TM1811_Csm1"/>
    <property type="match status" value="1"/>
</dbReference>
<evidence type="ECO:0000256" key="5">
    <source>
        <dbReference type="ARBA" id="ARBA00022741"/>
    </source>
</evidence>
<accession>A0A840TU25</accession>
<keyword evidence="6" id="KW-0255">Endonuclease</keyword>
<keyword evidence="4" id="KW-0540">Nuclease</keyword>
<evidence type="ECO:0000256" key="11">
    <source>
        <dbReference type="ARBA" id="ARBA00032922"/>
    </source>
</evidence>
<dbReference type="PANTHER" id="PTHR36528">
    <property type="entry name" value="CRISPR SYSTEM SINGLE-STRAND-SPECIFIC DEOXYRIBONUCLEASE CAS10/CSM1 (SUBTYPE III-A)"/>
    <property type="match status" value="1"/>
</dbReference>
<dbReference type="PROSITE" id="PS50887">
    <property type="entry name" value="GGDEF"/>
    <property type="match status" value="1"/>
</dbReference>
<dbReference type="InterPro" id="IPR054767">
    <property type="entry name" value="Cas10-Cmr2_palm2"/>
</dbReference>
<evidence type="ECO:0000313" key="14">
    <source>
        <dbReference type="Proteomes" id="UP000557307"/>
    </source>
</evidence>
<dbReference type="Pfam" id="PF22335">
    <property type="entry name" value="Cas10-Cmr2_palm2"/>
    <property type="match status" value="1"/>
</dbReference>
<dbReference type="EMBL" id="JACHGF010000018">
    <property type="protein sequence ID" value="MBB5287451.1"/>
    <property type="molecule type" value="Genomic_DNA"/>
</dbReference>
<evidence type="ECO:0000256" key="1">
    <source>
        <dbReference type="ARBA" id="ARBA00005700"/>
    </source>
</evidence>
<evidence type="ECO:0000256" key="2">
    <source>
        <dbReference type="ARBA" id="ARBA00014333"/>
    </source>
</evidence>
<evidence type="ECO:0000256" key="4">
    <source>
        <dbReference type="ARBA" id="ARBA00022722"/>
    </source>
</evidence>
<reference evidence="13 14" key="1">
    <citation type="submission" date="2020-08" db="EMBL/GenBank/DDBJ databases">
        <title>Genomic Encyclopedia of Type Strains, Phase IV (KMG-IV): sequencing the most valuable type-strain genomes for metagenomic binning, comparative biology and taxonomic classification.</title>
        <authorList>
            <person name="Goeker M."/>
        </authorList>
    </citation>
    <scope>NUCLEOTIDE SEQUENCE [LARGE SCALE GENOMIC DNA]</scope>
    <source>
        <strain evidence="13 14">DSM 105074</strain>
    </source>
</reference>
<gene>
    <name evidence="13" type="ORF">HNQ92_005614</name>
</gene>
<dbReference type="RefSeq" id="WP_184179638.1">
    <property type="nucleotide sequence ID" value="NZ_JACHGF010000018.1"/>
</dbReference>